<geneLocation type="chloroplast" evidence="2"/>
<sequence length="610" mass="66679">MSSLPLDFFSCLSVSWGPNSNSFLQNKIKLKDEVLSKSFTIQKCGFGRNTKFRGIVRSVIRPCYPIIEEHDVFRKPGDPDSFVILEGDGTLKVQVKFSIADRKALKVRTKSRIFSSLYKVETSSFKEVLNQGMAGALKSPISGDVEHVIGEVTQEISGIFNNEKITIEISSKELGNNFSTQGDVFIKYVVYKFFEAYKQILAKQAQAVGTSPTPAATAAIPVTTTPQSSTTSAPALPAAGQTSGSTPTGVASTQGSSTGAPAAAATGQTSSTITNLFAELNSVNVGLDFSRPDGLKNIYLEKPMNQLFLTGFSTTSSTIQDTLPSAGDPKKRTLKSKKTTVQSLPQTVIADTFFNGFSTLPVSLRLLQADVPTVSNFTIEAGELATVKSSPNCLLHSLVIDSRQTNYEVFLSTQNPLTTEPVMLYSYFEDGVSYERCYVKPDFLGAAIHKVLLQHIEQLHCPRVVYISARFESFEKKLWVNGGTKCKKEPYNKFDVIEVPYVINHCGKNLLENVNYSANLLFTANFEENSPTFFKTNRFVTCSAFMDQKDVASASNKALFTTLEKAFAESILISDAPMVKLIPAFERGMTIELSDTVFFRGLSSNASSAP</sequence>
<dbReference type="EMBL" id="MF276980">
    <property type="protein sequence ID" value="AWI68408.1"/>
    <property type="molecule type" value="Genomic_DNA"/>
</dbReference>
<feature type="compositionally biased region" description="Low complexity" evidence="1">
    <location>
        <begin position="222"/>
        <end position="239"/>
    </location>
</feature>
<feature type="region of interest" description="Disordered" evidence="1">
    <location>
        <begin position="222"/>
        <end position="265"/>
    </location>
</feature>
<organism evidence="2">
    <name type="scientific">Pediastrum duplex</name>
    <name type="common">Green alga</name>
    <dbReference type="NCBI Taxonomy" id="3105"/>
    <lineage>
        <taxon>Eukaryota</taxon>
        <taxon>Viridiplantae</taxon>
        <taxon>Chlorophyta</taxon>
        <taxon>core chlorophytes</taxon>
        <taxon>Chlorophyceae</taxon>
        <taxon>CS clade</taxon>
        <taxon>Sphaeropleales</taxon>
        <taxon>Hydrodictyaceae</taxon>
        <taxon>Pediastrum</taxon>
    </lineage>
</organism>
<evidence type="ECO:0000256" key="1">
    <source>
        <dbReference type="SAM" id="MobiDB-lite"/>
    </source>
</evidence>
<reference evidence="2" key="1">
    <citation type="journal article" date="2018" name="Am. J. Bot.">
        <title>Organellar phylogenomics inform systematics in the green algal family Hydrodictyaceae (Chlorophyceae) and provide clues to the complex evolutionary history of plastid genomes in the green algal tree of life.</title>
        <authorList>
            <person name="McManus H.A."/>
            <person name="Fucikova K."/>
            <person name="Lewis P.O."/>
            <person name="Lewis L.A."/>
            <person name="Karol K.G."/>
        </authorList>
    </citation>
    <scope>NUCLEOTIDE SEQUENCE</scope>
</reference>
<keyword evidence="2" id="KW-0934">Plastid</keyword>
<dbReference type="AlphaFoldDB" id="A0A2U8GIJ7"/>
<keyword evidence="2" id="KW-0150">Chloroplast</keyword>
<proteinExistence type="predicted"/>
<name>A0A2U8GIJ7_PEDDU</name>
<feature type="compositionally biased region" description="Polar residues" evidence="1">
    <location>
        <begin position="240"/>
        <end position="250"/>
    </location>
</feature>
<accession>A0A2U8GIJ7</accession>
<feature type="compositionally biased region" description="Low complexity" evidence="1">
    <location>
        <begin position="251"/>
        <end position="265"/>
    </location>
</feature>
<protein>
    <submittedName>
        <fullName evidence="2">Uncharacterized protein</fullName>
    </submittedName>
</protein>
<evidence type="ECO:0000313" key="2">
    <source>
        <dbReference type="EMBL" id="AWI68408.1"/>
    </source>
</evidence>